<evidence type="ECO:0000256" key="2">
    <source>
        <dbReference type="ARBA" id="ARBA00023125"/>
    </source>
</evidence>
<sequence>MDVTSFNFESFFNDDSWSDVAELVDNVSNRQQLQCADNVNMSCSKALGKRMAIGAQELYSGPSKRFYPSDKELLSFHSMPKVNREALPCDIIVEKQIYGANANPWDVFDDSSTLWIIWDDSKIIYAFTPLKKKASSSGEASKKKENYVKKAGCRTWHAQTSRELIMEGDRVIGFRRLLSFEINDIDFCS</sequence>
<dbReference type="InterPro" id="IPR036093">
    <property type="entry name" value="NAC_dom_sf"/>
</dbReference>
<dbReference type="GO" id="GO:0003677">
    <property type="term" value="F:DNA binding"/>
    <property type="evidence" value="ECO:0007669"/>
    <property type="project" value="UniProtKB-KW"/>
</dbReference>
<name>A0AAD8I140_9APIA</name>
<evidence type="ECO:0000256" key="4">
    <source>
        <dbReference type="ARBA" id="ARBA00023242"/>
    </source>
</evidence>
<evidence type="ECO:0000313" key="7">
    <source>
        <dbReference type="Proteomes" id="UP001237642"/>
    </source>
</evidence>
<protein>
    <recommendedName>
        <fullName evidence="5">NAC domain-containing protein</fullName>
    </recommendedName>
</protein>
<keyword evidence="4" id="KW-0539">Nucleus</keyword>
<dbReference type="PANTHER" id="PTHR31719">
    <property type="entry name" value="NAC TRANSCRIPTION FACTOR 56"/>
    <property type="match status" value="1"/>
</dbReference>
<dbReference type="EMBL" id="JAUIZM010000007">
    <property type="protein sequence ID" value="KAK1376137.1"/>
    <property type="molecule type" value="Genomic_DNA"/>
</dbReference>
<dbReference type="InterPro" id="IPR003441">
    <property type="entry name" value="NAC-dom"/>
</dbReference>
<evidence type="ECO:0000313" key="6">
    <source>
        <dbReference type="EMBL" id="KAK1376137.1"/>
    </source>
</evidence>
<keyword evidence="2" id="KW-0238">DNA-binding</keyword>
<feature type="domain" description="NAC" evidence="5">
    <location>
        <begin position="60"/>
        <end position="189"/>
    </location>
</feature>
<dbReference type="PANTHER" id="PTHR31719:SF172">
    <property type="entry name" value="NAC DOMAIN-CONTAINING PROTEIN 55"/>
    <property type="match status" value="1"/>
</dbReference>
<keyword evidence="1" id="KW-0805">Transcription regulation</keyword>
<evidence type="ECO:0000256" key="1">
    <source>
        <dbReference type="ARBA" id="ARBA00023015"/>
    </source>
</evidence>
<proteinExistence type="predicted"/>
<accession>A0AAD8I140</accession>
<keyword evidence="7" id="KW-1185">Reference proteome</keyword>
<dbReference type="PROSITE" id="PS51005">
    <property type="entry name" value="NAC"/>
    <property type="match status" value="1"/>
</dbReference>
<organism evidence="6 7">
    <name type="scientific">Heracleum sosnowskyi</name>
    <dbReference type="NCBI Taxonomy" id="360622"/>
    <lineage>
        <taxon>Eukaryota</taxon>
        <taxon>Viridiplantae</taxon>
        <taxon>Streptophyta</taxon>
        <taxon>Embryophyta</taxon>
        <taxon>Tracheophyta</taxon>
        <taxon>Spermatophyta</taxon>
        <taxon>Magnoliopsida</taxon>
        <taxon>eudicotyledons</taxon>
        <taxon>Gunneridae</taxon>
        <taxon>Pentapetalae</taxon>
        <taxon>asterids</taxon>
        <taxon>campanulids</taxon>
        <taxon>Apiales</taxon>
        <taxon>Apiaceae</taxon>
        <taxon>Apioideae</taxon>
        <taxon>apioid superclade</taxon>
        <taxon>Tordylieae</taxon>
        <taxon>Tordyliinae</taxon>
        <taxon>Heracleum</taxon>
    </lineage>
</organism>
<dbReference type="SUPFAM" id="SSF101941">
    <property type="entry name" value="NAC domain"/>
    <property type="match status" value="1"/>
</dbReference>
<dbReference type="Proteomes" id="UP001237642">
    <property type="component" value="Unassembled WGS sequence"/>
</dbReference>
<dbReference type="GO" id="GO:0006355">
    <property type="term" value="P:regulation of DNA-templated transcription"/>
    <property type="evidence" value="ECO:0007669"/>
    <property type="project" value="InterPro"/>
</dbReference>
<dbReference type="Pfam" id="PF02365">
    <property type="entry name" value="NAM"/>
    <property type="match status" value="1"/>
</dbReference>
<evidence type="ECO:0000259" key="5">
    <source>
        <dbReference type="PROSITE" id="PS51005"/>
    </source>
</evidence>
<keyword evidence="3" id="KW-0804">Transcription</keyword>
<evidence type="ECO:0000256" key="3">
    <source>
        <dbReference type="ARBA" id="ARBA00023163"/>
    </source>
</evidence>
<comment type="caution">
    <text evidence="6">The sequence shown here is derived from an EMBL/GenBank/DDBJ whole genome shotgun (WGS) entry which is preliminary data.</text>
</comment>
<dbReference type="AlphaFoldDB" id="A0AAD8I140"/>
<gene>
    <name evidence="6" type="ORF">POM88_032330</name>
</gene>
<reference evidence="6" key="2">
    <citation type="submission" date="2023-05" db="EMBL/GenBank/DDBJ databases">
        <authorList>
            <person name="Schelkunov M.I."/>
        </authorList>
    </citation>
    <scope>NUCLEOTIDE SEQUENCE</scope>
    <source>
        <strain evidence="6">Hsosn_3</strain>
        <tissue evidence="6">Leaf</tissue>
    </source>
</reference>
<reference evidence="6" key="1">
    <citation type="submission" date="2023-02" db="EMBL/GenBank/DDBJ databases">
        <title>Genome of toxic invasive species Heracleum sosnowskyi carries increased number of genes despite the absence of recent whole-genome duplications.</title>
        <authorList>
            <person name="Schelkunov M."/>
            <person name="Shtratnikova V."/>
            <person name="Makarenko M."/>
            <person name="Klepikova A."/>
            <person name="Omelchenko D."/>
            <person name="Novikova G."/>
            <person name="Obukhova E."/>
            <person name="Bogdanov V."/>
            <person name="Penin A."/>
            <person name="Logacheva M."/>
        </authorList>
    </citation>
    <scope>NUCLEOTIDE SEQUENCE</scope>
    <source>
        <strain evidence="6">Hsosn_3</strain>
        <tissue evidence="6">Leaf</tissue>
    </source>
</reference>
<dbReference type="Gene3D" id="2.170.150.80">
    <property type="entry name" value="NAC domain"/>
    <property type="match status" value="1"/>
</dbReference>